<gene>
    <name evidence="3" type="ordered locus">Trad_1356</name>
</gene>
<proteinExistence type="predicted"/>
<dbReference type="Proteomes" id="UP000000379">
    <property type="component" value="Chromosome"/>
</dbReference>
<feature type="signal peptide" evidence="1">
    <location>
        <begin position="1"/>
        <end position="19"/>
    </location>
</feature>
<reference evidence="3 4" key="2">
    <citation type="journal article" date="2011" name="Stand. Genomic Sci.">
        <title>Complete genome sequence of Truepera radiovictrix type strain (RQ-24).</title>
        <authorList>
            <person name="Ivanova N."/>
            <person name="Rohde C."/>
            <person name="Munk C."/>
            <person name="Nolan M."/>
            <person name="Lucas S."/>
            <person name="Del Rio T.G."/>
            <person name="Tice H."/>
            <person name="Deshpande S."/>
            <person name="Cheng J.F."/>
            <person name="Tapia R."/>
            <person name="Han C."/>
            <person name="Goodwin L."/>
            <person name="Pitluck S."/>
            <person name="Liolios K."/>
            <person name="Mavromatis K."/>
            <person name="Mikhailova N."/>
            <person name="Pati A."/>
            <person name="Chen A."/>
            <person name="Palaniappan K."/>
            <person name="Land M."/>
            <person name="Hauser L."/>
            <person name="Chang Y.J."/>
            <person name="Jeffries C.D."/>
            <person name="Brambilla E."/>
            <person name="Rohde M."/>
            <person name="Goker M."/>
            <person name="Tindall B.J."/>
            <person name="Woyke T."/>
            <person name="Bristow J."/>
            <person name="Eisen J.A."/>
            <person name="Markowitz V."/>
            <person name="Hugenholtz P."/>
            <person name="Kyrpides N.C."/>
            <person name="Klenk H.P."/>
            <person name="Lapidus A."/>
        </authorList>
    </citation>
    <scope>NUCLEOTIDE SEQUENCE [LARGE SCALE GENOMIC DNA]</scope>
    <source>
        <strain evidence="4">DSM 17093 / CIP 108686 / LMG 22925 / RQ-24</strain>
    </source>
</reference>
<dbReference type="InterPro" id="IPR003848">
    <property type="entry name" value="DUF218"/>
</dbReference>
<organism evidence="3 4">
    <name type="scientific">Truepera radiovictrix (strain DSM 17093 / CIP 108686 / LMG 22925 / RQ-24)</name>
    <dbReference type="NCBI Taxonomy" id="649638"/>
    <lineage>
        <taxon>Bacteria</taxon>
        <taxon>Thermotogati</taxon>
        <taxon>Deinococcota</taxon>
        <taxon>Deinococci</taxon>
        <taxon>Trueperales</taxon>
        <taxon>Trueperaceae</taxon>
        <taxon>Truepera</taxon>
    </lineage>
</organism>
<evidence type="ECO:0000313" key="3">
    <source>
        <dbReference type="EMBL" id="ADI14478.1"/>
    </source>
</evidence>
<feature type="chain" id="PRO_5003094315" description="DUF218 domain-containing protein" evidence="1">
    <location>
        <begin position="20"/>
        <end position="176"/>
    </location>
</feature>
<dbReference type="InterPro" id="IPR051599">
    <property type="entry name" value="Cell_Envelope_Assoc"/>
</dbReference>
<evidence type="ECO:0000256" key="1">
    <source>
        <dbReference type="SAM" id="SignalP"/>
    </source>
</evidence>
<dbReference type="PANTHER" id="PTHR30336">
    <property type="entry name" value="INNER MEMBRANE PROTEIN, PROBABLE PERMEASE"/>
    <property type="match status" value="1"/>
</dbReference>
<dbReference type="Gene3D" id="3.40.50.620">
    <property type="entry name" value="HUPs"/>
    <property type="match status" value="1"/>
</dbReference>
<dbReference type="CDD" id="cd06259">
    <property type="entry name" value="YdcF-like"/>
    <property type="match status" value="1"/>
</dbReference>
<accession>D7CWX0</accession>
<keyword evidence="4" id="KW-1185">Reference proteome</keyword>
<dbReference type="KEGG" id="tra:Trad_1356"/>
<dbReference type="STRING" id="649638.Trad_1356"/>
<dbReference type="eggNOG" id="COG1434">
    <property type="taxonomic scope" value="Bacteria"/>
</dbReference>
<reference evidence="4" key="1">
    <citation type="submission" date="2010-05" db="EMBL/GenBank/DDBJ databases">
        <title>The complete genome of Truepera radiovictris DSM 17093.</title>
        <authorList>
            <consortium name="US DOE Joint Genome Institute (JGI-PGF)"/>
            <person name="Lucas S."/>
            <person name="Copeland A."/>
            <person name="Lapidus A."/>
            <person name="Glavina del Rio T."/>
            <person name="Dalin E."/>
            <person name="Tice H."/>
            <person name="Bruce D."/>
            <person name="Goodwin L."/>
            <person name="Pitluck S."/>
            <person name="Kyrpides N."/>
            <person name="Mavromatis K."/>
            <person name="Ovchinnikova G."/>
            <person name="Munk A.C."/>
            <person name="Detter J.C."/>
            <person name="Han C."/>
            <person name="Tapia R."/>
            <person name="Land M."/>
            <person name="Hauser L."/>
            <person name="Markowitz V."/>
            <person name="Cheng J.-F."/>
            <person name="Hugenholtz P."/>
            <person name="Woyke T."/>
            <person name="Wu D."/>
            <person name="Tindall B."/>
            <person name="Pomrenke H.G."/>
            <person name="Brambilla E."/>
            <person name="Klenk H.-P."/>
            <person name="Eisen J.A."/>
        </authorList>
    </citation>
    <scope>NUCLEOTIDE SEQUENCE [LARGE SCALE GENOMIC DNA]</scope>
    <source>
        <strain evidence="4">DSM 17093 / CIP 108686 / LMG 22925 / RQ-24</strain>
    </source>
</reference>
<dbReference type="EMBL" id="CP002049">
    <property type="protein sequence ID" value="ADI14478.1"/>
    <property type="molecule type" value="Genomic_DNA"/>
</dbReference>
<dbReference type="AlphaFoldDB" id="D7CWX0"/>
<feature type="domain" description="DUF218" evidence="2">
    <location>
        <begin position="29"/>
        <end position="159"/>
    </location>
</feature>
<dbReference type="RefSeq" id="WP_013177848.1">
    <property type="nucleotide sequence ID" value="NC_014221.1"/>
</dbReference>
<keyword evidence="1" id="KW-0732">Signal</keyword>
<sequence length="176" mass="18976">MAKRFVWLLALTLLGGGVAGEPTPGCPADTLLVMGAAQYDGVPSPAFARRLDRAFELYEAGCAEKILVTGGKRPGDRFTEGEAGVRYLAARGVPETALLKETKSRSSLQNLRYSLPLVRGERVLIVTDDLHTYRTGFLAQELGLDATVTGVPTKGPRLPYLLREAASVTAYLLGRR</sequence>
<dbReference type="HOGENOM" id="CLU_051474_3_0_0"/>
<evidence type="ECO:0000313" key="4">
    <source>
        <dbReference type="Proteomes" id="UP000000379"/>
    </source>
</evidence>
<dbReference type="Pfam" id="PF02698">
    <property type="entry name" value="DUF218"/>
    <property type="match status" value="1"/>
</dbReference>
<evidence type="ECO:0000259" key="2">
    <source>
        <dbReference type="Pfam" id="PF02698"/>
    </source>
</evidence>
<dbReference type="OrthoDB" id="9782395at2"/>
<dbReference type="GO" id="GO:0005886">
    <property type="term" value="C:plasma membrane"/>
    <property type="evidence" value="ECO:0007669"/>
    <property type="project" value="TreeGrafter"/>
</dbReference>
<protein>
    <recommendedName>
        <fullName evidence="2">DUF218 domain-containing protein</fullName>
    </recommendedName>
</protein>
<dbReference type="InterPro" id="IPR014729">
    <property type="entry name" value="Rossmann-like_a/b/a_fold"/>
</dbReference>
<dbReference type="PANTHER" id="PTHR30336:SF20">
    <property type="entry name" value="DUF218 DOMAIN-CONTAINING PROTEIN"/>
    <property type="match status" value="1"/>
</dbReference>
<name>D7CWX0_TRURR</name>